<evidence type="ECO:0000313" key="3">
    <source>
        <dbReference type="EMBL" id="UWX71472.1"/>
    </source>
</evidence>
<keyword evidence="1" id="KW-1133">Transmembrane helix</keyword>
<feature type="transmembrane region" description="Helical" evidence="1">
    <location>
        <begin position="6"/>
        <end position="25"/>
    </location>
</feature>
<gene>
    <name evidence="2" type="ORF">DM48_6156</name>
    <name evidence="3" type="ORF">NYZ96_06900</name>
</gene>
<evidence type="ECO:0000256" key="1">
    <source>
        <dbReference type="SAM" id="Phobius"/>
    </source>
</evidence>
<keyword evidence="1" id="KW-0812">Transmembrane</keyword>
<proteinExistence type="predicted"/>
<reference evidence="2 4" key="1">
    <citation type="submission" date="2014-04" db="EMBL/GenBank/DDBJ databases">
        <authorList>
            <person name="Bishop-Lilly K.A."/>
            <person name="Broomall S.M."/>
            <person name="Chain P.S."/>
            <person name="Chertkov O."/>
            <person name="Coyne S.R."/>
            <person name="Daligault H.E."/>
            <person name="Davenport K.W."/>
            <person name="Erkkila T."/>
            <person name="Frey K.G."/>
            <person name="Gibbons H.S."/>
            <person name="Gu W."/>
            <person name="Jaissle J."/>
            <person name="Johnson S.L."/>
            <person name="Koroleva G.I."/>
            <person name="Ladner J.T."/>
            <person name="Lo C.-C."/>
            <person name="Minogue T.D."/>
            <person name="Munk C."/>
            <person name="Palacios G.F."/>
            <person name="Redden C.L."/>
            <person name="Rosenzweig C.N."/>
            <person name="Scholz M.B."/>
            <person name="Teshima H."/>
            <person name="Xu Y."/>
        </authorList>
    </citation>
    <scope>NUCLEOTIDE SEQUENCE [LARGE SCALE GENOMIC DNA]</scope>
    <source>
        <strain evidence="4">gladioli</strain>
        <strain evidence="2">Gladioli</strain>
    </source>
</reference>
<reference evidence="3" key="2">
    <citation type="submission" date="2022-09" db="EMBL/GenBank/DDBJ databases">
        <title>Genomic of Burkholderia gladioli.</title>
        <authorList>
            <person name="Wu H."/>
        </authorList>
    </citation>
    <scope>NUCLEOTIDE SEQUENCE</scope>
    <source>
        <strain evidence="3">ZN-S4</strain>
    </source>
</reference>
<dbReference type="Proteomes" id="UP000029590">
    <property type="component" value="Unassembled WGS sequence"/>
</dbReference>
<evidence type="ECO:0000313" key="4">
    <source>
        <dbReference type="Proteomes" id="UP000029590"/>
    </source>
</evidence>
<organism evidence="2 4">
    <name type="scientific">Burkholderia gladioli</name>
    <name type="common">Pseudomonas marginata</name>
    <name type="synonym">Phytomonas marginata</name>
    <dbReference type="NCBI Taxonomy" id="28095"/>
    <lineage>
        <taxon>Bacteria</taxon>
        <taxon>Pseudomonadati</taxon>
        <taxon>Pseudomonadota</taxon>
        <taxon>Betaproteobacteria</taxon>
        <taxon>Burkholderiales</taxon>
        <taxon>Burkholderiaceae</taxon>
        <taxon>Burkholderia</taxon>
    </lineage>
</organism>
<protein>
    <submittedName>
        <fullName evidence="2">Uncharacterized protein</fullName>
    </submittedName>
</protein>
<dbReference type="Proteomes" id="UP001059745">
    <property type="component" value="Chromosome 1"/>
</dbReference>
<keyword evidence="1" id="KW-0472">Membrane</keyword>
<dbReference type="KEGG" id="bgo:BM43_2741"/>
<dbReference type="EMBL" id="JPGG01000018">
    <property type="protein sequence ID" value="KGC09170.1"/>
    <property type="molecule type" value="Genomic_DNA"/>
</dbReference>
<evidence type="ECO:0000313" key="2">
    <source>
        <dbReference type="EMBL" id="KGC09170.1"/>
    </source>
</evidence>
<name>A0AAW3ER57_BURGA</name>
<dbReference type="EMBL" id="CP104214">
    <property type="protein sequence ID" value="UWX71472.1"/>
    <property type="molecule type" value="Genomic_DNA"/>
</dbReference>
<dbReference type="RefSeq" id="WP_164720633.1">
    <property type="nucleotide sequence ID" value="NZ_CADEPX010000006.1"/>
</dbReference>
<dbReference type="AlphaFoldDB" id="A0AAW3ER57"/>
<sequence>MNVESIAGLVGLVIGLIILIGLSIFESREYRREHHGEGRIHHWLAAHHLLDWRHRH</sequence>
<accession>A0AAW3ER57</accession>